<sequence length="224" mass="22974">MVVLWWLLAADLVRGQISADGLRRLQQATVLIESGADRCSGVLISETGLIATAAHGVHGAVVRVRLADGQVRMATVAGRDEPGDTALLRLQRDADSDKLVCVPLGDSGDELTVGVSVFAAGFPVRELRGNLAVLRAGVVKSAAAGVLRTTCQLTVGDSGAPLLDGEGRLVGMHRQIGAGVASNLHSTPAALRRLLQQASVTSAELPALTTAVAIANVLQAGGPK</sequence>
<dbReference type="Proteomes" id="UP000321083">
    <property type="component" value="Unassembled WGS sequence"/>
</dbReference>
<dbReference type="InterPro" id="IPR001940">
    <property type="entry name" value="Peptidase_S1C"/>
</dbReference>
<dbReference type="PRINTS" id="PR00834">
    <property type="entry name" value="PROTEASES2C"/>
</dbReference>
<dbReference type="EMBL" id="SRHE01000073">
    <property type="protein sequence ID" value="TWW10917.1"/>
    <property type="molecule type" value="Genomic_DNA"/>
</dbReference>
<dbReference type="GO" id="GO:0006508">
    <property type="term" value="P:proteolysis"/>
    <property type="evidence" value="ECO:0007669"/>
    <property type="project" value="InterPro"/>
</dbReference>
<dbReference type="Gene3D" id="2.40.10.120">
    <property type="match status" value="1"/>
</dbReference>
<dbReference type="Pfam" id="PF13365">
    <property type="entry name" value="Trypsin_2"/>
    <property type="match status" value="1"/>
</dbReference>
<feature type="non-terminal residue" evidence="1">
    <location>
        <position position="224"/>
    </location>
</feature>
<evidence type="ECO:0000313" key="1">
    <source>
        <dbReference type="EMBL" id="TWW10917.1"/>
    </source>
</evidence>
<keyword evidence="2" id="KW-1185">Reference proteome</keyword>
<comment type="caution">
    <text evidence="1">The sequence shown here is derived from an EMBL/GenBank/DDBJ whole genome shotgun (WGS) entry which is preliminary data.</text>
</comment>
<gene>
    <name evidence="1" type="ORF">E3A20_05770</name>
</gene>
<evidence type="ECO:0008006" key="3">
    <source>
        <dbReference type="Google" id="ProtNLM"/>
    </source>
</evidence>
<name>A0A5C6M9D6_9PLAN</name>
<dbReference type="InterPro" id="IPR009003">
    <property type="entry name" value="Peptidase_S1_PA"/>
</dbReference>
<dbReference type="SUPFAM" id="SSF50494">
    <property type="entry name" value="Trypsin-like serine proteases"/>
    <property type="match status" value="1"/>
</dbReference>
<protein>
    <recommendedName>
        <fullName evidence="3">Serine protease</fullName>
    </recommendedName>
</protein>
<dbReference type="PANTHER" id="PTHR43019:SF23">
    <property type="entry name" value="PROTEASE DO-LIKE 5, CHLOROPLASTIC"/>
    <property type="match status" value="1"/>
</dbReference>
<organism evidence="1 2">
    <name type="scientific">Planctomyces bekefii</name>
    <dbReference type="NCBI Taxonomy" id="1653850"/>
    <lineage>
        <taxon>Bacteria</taxon>
        <taxon>Pseudomonadati</taxon>
        <taxon>Planctomycetota</taxon>
        <taxon>Planctomycetia</taxon>
        <taxon>Planctomycetales</taxon>
        <taxon>Planctomycetaceae</taxon>
        <taxon>Planctomyces</taxon>
    </lineage>
</organism>
<dbReference type="AlphaFoldDB" id="A0A5C6M9D6"/>
<proteinExistence type="predicted"/>
<dbReference type="GO" id="GO:0004252">
    <property type="term" value="F:serine-type endopeptidase activity"/>
    <property type="evidence" value="ECO:0007669"/>
    <property type="project" value="InterPro"/>
</dbReference>
<accession>A0A5C6M9D6</accession>
<reference evidence="1 2" key="2">
    <citation type="submission" date="2019-08" db="EMBL/GenBank/DDBJ databases">
        <authorList>
            <person name="Henke P."/>
        </authorList>
    </citation>
    <scope>NUCLEOTIDE SEQUENCE [LARGE SCALE GENOMIC DNA]</scope>
    <source>
        <strain evidence="1">Phe10_nw2017</strain>
    </source>
</reference>
<evidence type="ECO:0000313" key="2">
    <source>
        <dbReference type="Proteomes" id="UP000321083"/>
    </source>
</evidence>
<reference evidence="1 2" key="1">
    <citation type="submission" date="2019-08" db="EMBL/GenBank/DDBJ databases">
        <title>100 year-old enigma solved: identification of Planctomyces bekefii, the type genus and species of the phylum Planctomycetes.</title>
        <authorList>
            <person name="Svetlana D.N."/>
            <person name="Overmann J."/>
        </authorList>
    </citation>
    <scope>NUCLEOTIDE SEQUENCE [LARGE SCALE GENOMIC DNA]</scope>
    <source>
        <strain evidence="1">Phe10_nw2017</strain>
    </source>
</reference>
<dbReference type="PANTHER" id="PTHR43019">
    <property type="entry name" value="SERINE ENDOPROTEASE DEGS"/>
    <property type="match status" value="1"/>
</dbReference>